<organism evidence="1">
    <name type="scientific">invertebrate metagenome</name>
    <dbReference type="NCBI Taxonomy" id="1711999"/>
    <lineage>
        <taxon>unclassified sequences</taxon>
        <taxon>metagenomes</taxon>
        <taxon>organismal metagenomes</taxon>
    </lineage>
</organism>
<name>A0A2H9T393_9ZZZZ</name>
<evidence type="ECO:0000313" key="1">
    <source>
        <dbReference type="EMBL" id="PJE77696.1"/>
    </source>
</evidence>
<reference evidence="1" key="1">
    <citation type="journal article" date="2017" name="Appl. Environ. Microbiol.">
        <title>Molecular characterization of an Endozoicomonas-like organism causing infection in king scallop Pecten maximus L.</title>
        <authorList>
            <person name="Cano I."/>
            <person name="van Aerle R."/>
            <person name="Ross S."/>
            <person name="Verner-Jeffreys D.W."/>
            <person name="Paley R.K."/>
            <person name="Rimmer G."/>
            <person name="Ryder D."/>
            <person name="Hooper P."/>
            <person name="Stone D."/>
            <person name="Feist S.W."/>
        </authorList>
    </citation>
    <scope>NUCLEOTIDE SEQUENCE</scope>
</reference>
<dbReference type="InterPro" id="IPR008551">
    <property type="entry name" value="TANGO2"/>
</dbReference>
<dbReference type="EMBL" id="NSIT01000426">
    <property type="protein sequence ID" value="PJE77696.1"/>
    <property type="molecule type" value="Genomic_DNA"/>
</dbReference>
<dbReference type="Pfam" id="PF05742">
    <property type="entry name" value="TANGO2"/>
    <property type="match status" value="1"/>
</dbReference>
<proteinExistence type="predicted"/>
<sequence>MCLIIFSWQPDKLYPLTIVANRDEFYGRRTQKVGFWKEYPDIFGGQDQVAGGGWLAVNKQGRFAAVTNYREWPVKPASLSRGRLVRDYLSGNWTPVEYLDRIQSLSDRFAGFNLIVGGLVEGFYYFSNRQRQIRHLLPGIYGLCNHLLDTPWPKLVWAKRNIARLLDCNNQADPEALVRVMHDHSIPDDKDLPQTGIGIKRERLLSSCFIQSADYGTRNTSLLLFSDKNTLKWYEQTYGSYGVSEQSLCLDIQCFSVE</sequence>
<protein>
    <recommendedName>
        <fullName evidence="2">NRDE family protein</fullName>
    </recommendedName>
</protein>
<dbReference type="PANTHER" id="PTHR17985">
    <property type="entry name" value="SER/THR-RICH PROTEIN T10 IN DGCR REGION"/>
    <property type="match status" value="1"/>
</dbReference>
<comment type="caution">
    <text evidence="1">The sequence shown here is derived from an EMBL/GenBank/DDBJ whole genome shotgun (WGS) entry which is preliminary data.</text>
</comment>
<accession>A0A2H9T393</accession>
<dbReference type="PANTHER" id="PTHR17985:SF8">
    <property type="entry name" value="TRANSPORT AND GOLGI ORGANIZATION PROTEIN 2 HOMOLOG"/>
    <property type="match status" value="1"/>
</dbReference>
<dbReference type="AlphaFoldDB" id="A0A2H9T393"/>
<gene>
    <name evidence="1" type="ORF">CI610_03379</name>
</gene>
<evidence type="ECO:0008006" key="2">
    <source>
        <dbReference type="Google" id="ProtNLM"/>
    </source>
</evidence>